<evidence type="ECO:0000313" key="6">
    <source>
        <dbReference type="EMBL" id="MVN58539.1"/>
    </source>
</evidence>
<feature type="transmembrane region" description="Helical" evidence="4">
    <location>
        <begin position="132"/>
        <end position="151"/>
    </location>
</feature>
<keyword evidence="4" id="KW-0812">Transmembrane</keyword>
<evidence type="ECO:0000256" key="4">
    <source>
        <dbReference type="SAM" id="Phobius"/>
    </source>
</evidence>
<dbReference type="GO" id="GO:0003677">
    <property type="term" value="F:DNA binding"/>
    <property type="evidence" value="ECO:0007669"/>
    <property type="project" value="UniProtKB-KW"/>
</dbReference>
<dbReference type="PROSITE" id="PS50043">
    <property type="entry name" value="HTH_LUXR_2"/>
    <property type="match status" value="1"/>
</dbReference>
<dbReference type="Pfam" id="PF00196">
    <property type="entry name" value="GerE"/>
    <property type="match status" value="1"/>
</dbReference>
<feature type="transmembrane region" description="Helical" evidence="4">
    <location>
        <begin position="103"/>
        <end position="120"/>
    </location>
</feature>
<dbReference type="Proteomes" id="UP000488839">
    <property type="component" value="Unassembled WGS sequence"/>
</dbReference>
<keyword evidence="1" id="KW-0805">Transcription regulation</keyword>
<dbReference type="InterPro" id="IPR016032">
    <property type="entry name" value="Sig_transdc_resp-reg_C-effctor"/>
</dbReference>
<name>A0A7K1T4J8_9ACTN</name>
<dbReference type="SUPFAM" id="SSF46894">
    <property type="entry name" value="C-terminal effector domain of the bipartite response regulators"/>
    <property type="match status" value="1"/>
</dbReference>
<keyword evidence="7" id="KW-1185">Reference proteome</keyword>
<dbReference type="RefSeq" id="WP_157012326.1">
    <property type="nucleotide sequence ID" value="NZ_WPOO01000005.1"/>
</dbReference>
<keyword evidence="3" id="KW-0804">Transcription</keyword>
<accession>A0A7K1T4J8</accession>
<dbReference type="AlphaFoldDB" id="A0A7K1T4J8"/>
<feature type="transmembrane region" description="Helical" evidence="4">
    <location>
        <begin position="356"/>
        <end position="380"/>
    </location>
</feature>
<evidence type="ECO:0000313" key="7">
    <source>
        <dbReference type="Proteomes" id="UP000488839"/>
    </source>
</evidence>
<dbReference type="PANTHER" id="PTHR44688:SF16">
    <property type="entry name" value="DNA-BINDING TRANSCRIPTIONAL ACTIVATOR DEVR_DOSR"/>
    <property type="match status" value="1"/>
</dbReference>
<keyword evidence="2" id="KW-0238">DNA-binding</keyword>
<evidence type="ECO:0000256" key="1">
    <source>
        <dbReference type="ARBA" id="ARBA00023015"/>
    </source>
</evidence>
<feature type="transmembrane region" description="Helical" evidence="4">
    <location>
        <begin position="265"/>
        <end position="285"/>
    </location>
</feature>
<dbReference type="GO" id="GO:0006355">
    <property type="term" value="P:regulation of DNA-templated transcription"/>
    <property type="evidence" value="ECO:0007669"/>
    <property type="project" value="InterPro"/>
</dbReference>
<comment type="caution">
    <text evidence="6">The sequence shown here is derived from an EMBL/GenBank/DDBJ whole genome shotgun (WGS) entry which is preliminary data.</text>
</comment>
<dbReference type="CDD" id="cd06170">
    <property type="entry name" value="LuxR_C_like"/>
    <property type="match status" value="1"/>
</dbReference>
<feature type="transmembrane region" description="Helical" evidence="4">
    <location>
        <begin position="329"/>
        <end position="350"/>
    </location>
</feature>
<dbReference type="SMART" id="SM00421">
    <property type="entry name" value="HTH_LUXR"/>
    <property type="match status" value="1"/>
</dbReference>
<gene>
    <name evidence="6" type="ORF">GO707_04790</name>
</gene>
<feature type="transmembrane region" description="Helical" evidence="4">
    <location>
        <begin position="69"/>
        <end position="91"/>
    </location>
</feature>
<dbReference type="EMBL" id="WPOO01000005">
    <property type="protein sequence ID" value="MVN58539.1"/>
    <property type="molecule type" value="Genomic_DNA"/>
</dbReference>
<evidence type="ECO:0000256" key="2">
    <source>
        <dbReference type="ARBA" id="ARBA00023125"/>
    </source>
</evidence>
<feature type="domain" description="HTH luxR-type" evidence="5">
    <location>
        <begin position="407"/>
        <end position="472"/>
    </location>
</feature>
<feature type="transmembrane region" description="Helical" evidence="4">
    <location>
        <begin position="157"/>
        <end position="176"/>
    </location>
</feature>
<keyword evidence="4" id="KW-0472">Membrane</keyword>
<feature type="transmembrane region" description="Helical" evidence="4">
    <location>
        <begin position="9"/>
        <end position="28"/>
    </location>
</feature>
<feature type="transmembrane region" description="Helical" evidence="4">
    <location>
        <begin position="233"/>
        <end position="258"/>
    </location>
</feature>
<sequence length="478" mass="50574">MTSTCSRAFSWRGTPLAVLGVACALMVLEIQRMPVAHVVSFSMFAPLPYAAEAALIAGLGWRAARGRPALGASSAVRIVVAVLAAVSAWLVLEGSSFSSPTMLAIRVVYRMATGLLVVLWSERLLPLGARRAAVVIAAACAVSGVATLVLAAVPTAFASPVLVAVAVAGGTAFVAFRPIDAPPRRASLAVALPAFSCRTRRDWVAAVGLLCIPLLSRGTTTSTLQAWMPLQQAGAGLAMQAAIGCGILLGAAVIALIVRFAWNRAFVLVFDLVVVPVSFLSLYTAQMVSDLWPLHFMIVDSTYKVVLFYVMMAPFLFPTRKEGTVSPAPAYGVFAFMIGARAVFIALQDVLAPSPYAALCVVIVVASFVGTGVLALLMVLREGTAAQRSRPTEAPAALPDTEAACAVLADRFELTPREREIFALLARNYRAPYIAEKLVVSQSTVKTHMRNLYAKLGVHSQAELLLLVDCEAEAETLS</sequence>
<protein>
    <submittedName>
        <fullName evidence="6">LuxR family transcriptional regulator</fullName>
    </submittedName>
</protein>
<feature type="transmembrane region" description="Helical" evidence="4">
    <location>
        <begin position="34"/>
        <end position="57"/>
    </location>
</feature>
<dbReference type="InterPro" id="IPR000792">
    <property type="entry name" value="Tscrpt_reg_LuxR_C"/>
</dbReference>
<organism evidence="6 7">
    <name type="scientific">Adlercreutzia rubneri</name>
    <dbReference type="NCBI Taxonomy" id="2916441"/>
    <lineage>
        <taxon>Bacteria</taxon>
        <taxon>Bacillati</taxon>
        <taxon>Actinomycetota</taxon>
        <taxon>Coriobacteriia</taxon>
        <taxon>Eggerthellales</taxon>
        <taxon>Eggerthellaceae</taxon>
        <taxon>Adlercreutzia</taxon>
    </lineage>
</organism>
<dbReference type="PROSITE" id="PS51257">
    <property type="entry name" value="PROKAR_LIPOPROTEIN"/>
    <property type="match status" value="1"/>
</dbReference>
<evidence type="ECO:0000259" key="5">
    <source>
        <dbReference type="PROSITE" id="PS50043"/>
    </source>
</evidence>
<reference evidence="6 7" key="1">
    <citation type="submission" date="2019-11" db="EMBL/GenBank/DDBJ databases">
        <title>Whole genome shotgun sequencing (WGS) data from Adlercreutzia equolifaciens ResAG-91, Eggerthella lenta MRI-F36, MRI-F37, MRI-F40, ResAG-49, ResAG-88, ResAG-121, ResAG-145, and Gordonibacter sp. ResAG-5, ResAG-26, ResAG-43, ResAG-50, ResAG-59.</title>
        <authorList>
            <person name="Stoll D.A."/>
            <person name="Danylec N."/>
            <person name="Franz C.M.A.P."/>
            <person name="Huch M."/>
        </authorList>
    </citation>
    <scope>NUCLEOTIDE SEQUENCE [LARGE SCALE GENOMIC DNA]</scope>
    <source>
        <strain evidence="6 7">ResAG-91</strain>
    </source>
</reference>
<dbReference type="Gene3D" id="1.10.10.10">
    <property type="entry name" value="Winged helix-like DNA-binding domain superfamily/Winged helix DNA-binding domain"/>
    <property type="match status" value="1"/>
</dbReference>
<feature type="transmembrane region" description="Helical" evidence="4">
    <location>
        <begin position="203"/>
        <end position="227"/>
    </location>
</feature>
<dbReference type="PANTHER" id="PTHR44688">
    <property type="entry name" value="DNA-BINDING TRANSCRIPTIONAL ACTIVATOR DEVR_DOSR"/>
    <property type="match status" value="1"/>
</dbReference>
<evidence type="ECO:0000256" key="3">
    <source>
        <dbReference type="ARBA" id="ARBA00023163"/>
    </source>
</evidence>
<dbReference type="PRINTS" id="PR00038">
    <property type="entry name" value="HTHLUXR"/>
</dbReference>
<proteinExistence type="predicted"/>
<keyword evidence="4" id="KW-1133">Transmembrane helix</keyword>
<dbReference type="InterPro" id="IPR036388">
    <property type="entry name" value="WH-like_DNA-bd_sf"/>
</dbReference>
<feature type="transmembrane region" description="Helical" evidence="4">
    <location>
        <begin position="291"/>
        <end position="317"/>
    </location>
</feature>